<dbReference type="GO" id="GO:0030976">
    <property type="term" value="F:thiamine pyrophosphate binding"/>
    <property type="evidence" value="ECO:0007669"/>
    <property type="project" value="InterPro"/>
</dbReference>
<organism evidence="7">
    <name type="scientific">marine sediment metagenome</name>
    <dbReference type="NCBI Taxonomy" id="412755"/>
    <lineage>
        <taxon>unclassified sequences</taxon>
        <taxon>metagenomes</taxon>
        <taxon>ecological metagenomes</taxon>
    </lineage>
</organism>
<proteinExistence type="inferred from homology"/>
<dbReference type="InterPro" id="IPR012001">
    <property type="entry name" value="Thiamin_PyroP_enz_TPP-bd_dom"/>
</dbReference>
<dbReference type="GO" id="GO:0003824">
    <property type="term" value="F:catalytic activity"/>
    <property type="evidence" value="ECO:0007669"/>
    <property type="project" value="InterPro"/>
</dbReference>
<dbReference type="InterPro" id="IPR029035">
    <property type="entry name" value="DHS-like_NAD/FAD-binding_dom"/>
</dbReference>
<comment type="caution">
    <text evidence="7">The sequence shown here is derived from an EMBL/GenBank/DDBJ whole genome shotgun (WGS) entry which is preliminary data.</text>
</comment>
<dbReference type="Gene3D" id="3.40.50.1220">
    <property type="entry name" value="TPP-binding domain"/>
    <property type="match status" value="1"/>
</dbReference>
<evidence type="ECO:0000256" key="2">
    <source>
        <dbReference type="ARBA" id="ARBA00023052"/>
    </source>
</evidence>
<dbReference type="PANTHER" id="PTHR42981">
    <property type="entry name" value="PYRUVATE DEHYDROGENASE [UBIQUINONE]"/>
    <property type="match status" value="1"/>
</dbReference>
<dbReference type="AlphaFoldDB" id="A0A0F9M258"/>
<feature type="domain" description="Thiamine pyrophosphate enzyme central" evidence="4">
    <location>
        <begin position="198"/>
        <end position="328"/>
    </location>
</feature>
<dbReference type="EMBL" id="LAZR01005259">
    <property type="protein sequence ID" value="KKN01455.1"/>
    <property type="molecule type" value="Genomic_DNA"/>
</dbReference>
<reference evidence="7" key="1">
    <citation type="journal article" date="2015" name="Nature">
        <title>Complex archaea that bridge the gap between prokaryotes and eukaryotes.</title>
        <authorList>
            <person name="Spang A."/>
            <person name="Saw J.H."/>
            <person name="Jorgensen S.L."/>
            <person name="Zaremba-Niedzwiedzka K."/>
            <person name="Martijn J."/>
            <person name="Lind A.E."/>
            <person name="van Eijk R."/>
            <person name="Schleper C."/>
            <person name="Guy L."/>
            <person name="Ettema T.J."/>
        </authorList>
    </citation>
    <scope>NUCLEOTIDE SEQUENCE</scope>
</reference>
<dbReference type="SUPFAM" id="SSF52518">
    <property type="entry name" value="Thiamin diphosphate-binding fold (THDP-binding)"/>
    <property type="match status" value="2"/>
</dbReference>
<evidence type="ECO:0000259" key="4">
    <source>
        <dbReference type="Pfam" id="PF00205"/>
    </source>
</evidence>
<dbReference type="PANTHER" id="PTHR42981:SF2">
    <property type="entry name" value="PYRUVATE DEHYDROGENASE [UBIQUINONE]"/>
    <property type="match status" value="1"/>
</dbReference>
<dbReference type="InterPro" id="IPR047211">
    <property type="entry name" value="POXB-like"/>
</dbReference>
<dbReference type="InterPro" id="IPR011766">
    <property type="entry name" value="TPP_enzyme_TPP-bd"/>
</dbReference>
<evidence type="ECO:0000259" key="5">
    <source>
        <dbReference type="Pfam" id="PF02775"/>
    </source>
</evidence>
<dbReference type="InterPro" id="IPR029061">
    <property type="entry name" value="THDP-binding"/>
</dbReference>
<feature type="domain" description="Thiamine pyrophosphate enzyme N-terminal TPP-binding" evidence="6">
    <location>
        <begin position="4"/>
        <end position="120"/>
    </location>
</feature>
<dbReference type="InterPro" id="IPR000399">
    <property type="entry name" value="TPP-bd_CS"/>
</dbReference>
<accession>A0A0F9M258</accession>
<evidence type="ECO:0000256" key="1">
    <source>
        <dbReference type="ARBA" id="ARBA00007812"/>
    </source>
</evidence>
<dbReference type="Gene3D" id="3.40.50.970">
    <property type="match status" value="2"/>
</dbReference>
<dbReference type="PROSITE" id="PS00187">
    <property type="entry name" value="TPP_ENZYMES"/>
    <property type="match status" value="1"/>
</dbReference>
<dbReference type="Pfam" id="PF02776">
    <property type="entry name" value="TPP_enzyme_N"/>
    <property type="match status" value="1"/>
</dbReference>
<gene>
    <name evidence="7" type="ORF">LCGC14_1127610</name>
</gene>
<protein>
    <recommendedName>
        <fullName evidence="8">Thiamine pyrophosphate-requiring protein</fullName>
    </recommendedName>
</protein>
<evidence type="ECO:0008006" key="8">
    <source>
        <dbReference type="Google" id="ProtNLM"/>
    </source>
</evidence>
<dbReference type="Pfam" id="PF02775">
    <property type="entry name" value="TPP_enzyme_C"/>
    <property type="match status" value="1"/>
</dbReference>
<evidence type="ECO:0000313" key="7">
    <source>
        <dbReference type="EMBL" id="KKN01455.1"/>
    </source>
</evidence>
<sequence>MTQTVSDFIVERLAAWGVERVYGYSGDGINGMMAALRRANGQPRMIQPQHEELGAFMASAHAKFTGMPGVCIATSGPGAVHLLNGLYDAKKDHMPAVAIVGQQARMSLGTDYQQEIDLVSLYKDVAGNYVHMVSTPAQARHLIDQAIRIAMARRTVTAIIIPNDVQDLPMEQPPAEHGAVFSGIGYRIPDMLAHQDDLDAAAKVLNEGKKVAILAGAGCKNAVDEVLALADKLGAGVAKAILAKTMIPDDVDYVTGTIGLLGTRPSQDMMNDCDTLLMIGTRFPYAEFLPESGQARAVQIDLDAESLGLRYPTEVNLQGDARSTVMALTERITRKEDRSWQNKIIENTRDWWELIDERAEVSAKPVNPQQVFCSLNKRLPDDVMLACDVGSSTNWYARYLKIRRGMIGSVSGGLASMGNGVPYLLAAKFAYPDRPGIAMVGDGAMQMLGNQGVIGIAKYWKEWADPRCIVLVLNNQDLNQVSWEQRAMEGDPKFEISQDLPDFAYDDYANILGLKGLRISAPEDVDRVWDEALSADRPVVINAYVDPEIAPMPPHINFEQAKNIMSSIVKGDPDAFRMIKQSMKQMATKF</sequence>
<feature type="domain" description="Thiamine pyrophosphate enzyme TPP-binding" evidence="5">
    <location>
        <begin position="388"/>
        <end position="542"/>
    </location>
</feature>
<dbReference type="CDD" id="cd07039">
    <property type="entry name" value="TPP_PYR_POX"/>
    <property type="match status" value="1"/>
</dbReference>
<dbReference type="GO" id="GO:0000287">
    <property type="term" value="F:magnesium ion binding"/>
    <property type="evidence" value="ECO:0007669"/>
    <property type="project" value="InterPro"/>
</dbReference>
<comment type="similarity">
    <text evidence="1 3">Belongs to the TPP enzyme family.</text>
</comment>
<keyword evidence="2 3" id="KW-0786">Thiamine pyrophosphate</keyword>
<dbReference type="Pfam" id="PF00205">
    <property type="entry name" value="TPP_enzyme_M"/>
    <property type="match status" value="1"/>
</dbReference>
<name>A0A0F9M258_9ZZZZ</name>
<evidence type="ECO:0000259" key="6">
    <source>
        <dbReference type="Pfam" id="PF02776"/>
    </source>
</evidence>
<dbReference type="SUPFAM" id="SSF52467">
    <property type="entry name" value="DHS-like NAD/FAD-binding domain"/>
    <property type="match status" value="1"/>
</dbReference>
<dbReference type="InterPro" id="IPR012000">
    <property type="entry name" value="Thiamin_PyroP_enz_cen_dom"/>
</dbReference>
<evidence type="ECO:0000256" key="3">
    <source>
        <dbReference type="RuleBase" id="RU362132"/>
    </source>
</evidence>
<dbReference type="NCBIfam" id="NF006129">
    <property type="entry name" value="PRK08273.1"/>
    <property type="match status" value="1"/>
</dbReference>
<dbReference type="InterPro" id="IPR047212">
    <property type="entry name" value="TPP_POXB-like"/>
</dbReference>
<dbReference type="CDD" id="cd02014">
    <property type="entry name" value="TPP_POX"/>
    <property type="match status" value="1"/>
</dbReference>
<dbReference type="InterPro" id="IPR047210">
    <property type="entry name" value="TPP_PYR_POXB-like"/>
</dbReference>